<evidence type="ECO:0000313" key="3">
    <source>
        <dbReference type="WBParaSite" id="Pan_g1944.t1"/>
    </source>
</evidence>
<reference evidence="2" key="1">
    <citation type="journal article" date="2013" name="Genetics">
        <title>The draft genome and transcriptome of Panagrellus redivivus are shaped by the harsh demands of a free-living lifestyle.</title>
        <authorList>
            <person name="Srinivasan J."/>
            <person name="Dillman A.R."/>
            <person name="Macchietto M.G."/>
            <person name="Heikkinen L."/>
            <person name="Lakso M."/>
            <person name="Fracchia K.M."/>
            <person name="Antoshechkin I."/>
            <person name="Mortazavi A."/>
            <person name="Wong G."/>
            <person name="Sternberg P.W."/>
        </authorList>
    </citation>
    <scope>NUCLEOTIDE SEQUENCE [LARGE SCALE GENOMIC DNA]</scope>
    <source>
        <strain evidence="2">MT8872</strain>
    </source>
</reference>
<evidence type="ECO:0000256" key="1">
    <source>
        <dbReference type="SAM" id="Phobius"/>
    </source>
</evidence>
<organism evidence="2 3">
    <name type="scientific">Panagrellus redivivus</name>
    <name type="common">Microworm</name>
    <dbReference type="NCBI Taxonomy" id="6233"/>
    <lineage>
        <taxon>Eukaryota</taxon>
        <taxon>Metazoa</taxon>
        <taxon>Ecdysozoa</taxon>
        <taxon>Nematoda</taxon>
        <taxon>Chromadorea</taxon>
        <taxon>Rhabditida</taxon>
        <taxon>Tylenchina</taxon>
        <taxon>Panagrolaimomorpha</taxon>
        <taxon>Panagrolaimoidea</taxon>
        <taxon>Panagrolaimidae</taxon>
        <taxon>Panagrellus</taxon>
    </lineage>
</organism>
<dbReference type="Proteomes" id="UP000492821">
    <property type="component" value="Unassembled WGS sequence"/>
</dbReference>
<dbReference type="PANTHER" id="PTHR21749:SF6">
    <property type="entry name" value="ACTIVIN_RECP DOMAIN-CONTAINING PROTEIN"/>
    <property type="match status" value="1"/>
</dbReference>
<dbReference type="AlphaFoldDB" id="A0A7E4VD84"/>
<dbReference type="InterPro" id="IPR045860">
    <property type="entry name" value="Snake_toxin-like_sf"/>
</dbReference>
<keyword evidence="2" id="KW-1185">Reference proteome</keyword>
<keyword evidence="1" id="KW-0812">Transmembrane</keyword>
<reference evidence="3" key="2">
    <citation type="submission" date="2020-10" db="UniProtKB">
        <authorList>
            <consortium name="WormBaseParasite"/>
        </authorList>
    </citation>
    <scope>IDENTIFICATION</scope>
</reference>
<dbReference type="PANTHER" id="PTHR21749">
    <property type="entry name" value="PRION-LIKE- Q/N-RICH -DOMAIN-BEARING PROTEIN PROTEIN 24"/>
    <property type="match status" value="1"/>
</dbReference>
<feature type="transmembrane region" description="Helical" evidence="1">
    <location>
        <begin position="74"/>
        <end position="91"/>
    </location>
</feature>
<dbReference type="SUPFAM" id="SSF57302">
    <property type="entry name" value="Snake toxin-like"/>
    <property type="match status" value="1"/>
</dbReference>
<dbReference type="WBParaSite" id="Pan_g1944.t1">
    <property type="protein sequence ID" value="Pan_g1944.t1"/>
    <property type="gene ID" value="Pan_g1944"/>
</dbReference>
<accession>A0A7E4VD84</accession>
<protein>
    <submittedName>
        <fullName evidence="3">UPAR/Ly6 domain-containing protein</fullName>
    </submittedName>
</protein>
<keyword evidence="1" id="KW-1133">Transmembrane helix</keyword>
<proteinExistence type="predicted"/>
<keyword evidence="1" id="KW-0472">Membrane</keyword>
<sequence length="92" mass="10788">MEYGSTSEECESETDYCYRFVADLNILSNVKKGGCSTYRCFLNQNKCIKQKIQGYDVDFCCCNKRDFCNTAHNRYNLSLFGLLFVFVFNYFV</sequence>
<evidence type="ECO:0000313" key="2">
    <source>
        <dbReference type="Proteomes" id="UP000492821"/>
    </source>
</evidence>
<name>A0A7E4VD84_PANRE</name>